<organism evidence="1 2">
    <name type="scientific">Compostibacter hankyongensis</name>
    <dbReference type="NCBI Taxonomy" id="1007089"/>
    <lineage>
        <taxon>Bacteria</taxon>
        <taxon>Pseudomonadati</taxon>
        <taxon>Bacteroidota</taxon>
        <taxon>Chitinophagia</taxon>
        <taxon>Chitinophagales</taxon>
        <taxon>Chitinophagaceae</taxon>
        <taxon>Compostibacter</taxon>
    </lineage>
</organism>
<dbReference type="RefSeq" id="WP_344978251.1">
    <property type="nucleotide sequence ID" value="NZ_BAABFN010000002.1"/>
</dbReference>
<reference evidence="2" key="1">
    <citation type="journal article" date="2019" name="Int. J. Syst. Evol. Microbiol.">
        <title>The Global Catalogue of Microorganisms (GCM) 10K type strain sequencing project: providing services to taxonomists for standard genome sequencing and annotation.</title>
        <authorList>
            <consortium name="The Broad Institute Genomics Platform"/>
            <consortium name="The Broad Institute Genome Sequencing Center for Infectious Disease"/>
            <person name="Wu L."/>
            <person name="Ma J."/>
        </authorList>
    </citation>
    <scope>NUCLEOTIDE SEQUENCE [LARGE SCALE GENOMIC DNA]</scope>
    <source>
        <strain evidence="2">JCM 17664</strain>
    </source>
</reference>
<accession>A0ABP8FRC3</accession>
<dbReference type="EMBL" id="BAABFN010000002">
    <property type="protein sequence ID" value="GAA4309188.1"/>
    <property type="molecule type" value="Genomic_DNA"/>
</dbReference>
<name>A0ABP8FRC3_9BACT</name>
<keyword evidence="2" id="KW-1185">Reference proteome</keyword>
<comment type="caution">
    <text evidence="1">The sequence shown here is derived from an EMBL/GenBank/DDBJ whole genome shotgun (WGS) entry which is preliminary data.</text>
</comment>
<evidence type="ECO:0000313" key="2">
    <source>
        <dbReference type="Proteomes" id="UP001501207"/>
    </source>
</evidence>
<evidence type="ECO:0000313" key="1">
    <source>
        <dbReference type="EMBL" id="GAA4309188.1"/>
    </source>
</evidence>
<dbReference type="Proteomes" id="UP001501207">
    <property type="component" value="Unassembled WGS sequence"/>
</dbReference>
<dbReference type="Gene3D" id="3.20.20.150">
    <property type="entry name" value="Divalent-metal-dependent TIM barrel enzymes"/>
    <property type="match status" value="1"/>
</dbReference>
<gene>
    <name evidence="1" type="ORF">GCM10023143_17050</name>
</gene>
<protein>
    <submittedName>
        <fullName evidence="1">TIM barrel protein</fullName>
    </submittedName>
</protein>
<proteinExistence type="predicted"/>
<dbReference type="SUPFAM" id="SSF51658">
    <property type="entry name" value="Xylose isomerase-like"/>
    <property type="match status" value="1"/>
</dbReference>
<sequence length="327" mass="37102">MKRKYSDGFFPVPGLKSKDIFNSLAKKIFYRGGGIMGICFWLMAHPVKAQSPQKAPDIYAKDNLVAWCIVPFDVKERNAEERAQMLNELGITKLAYDWREKHIPSFDAELDALKKHRIKLQAFWLVTGPDPAHDANINLIFDLLKRHSEKTELWVMVGGIPGLDDMTQEEKVVAVSKPVAYLAQRAAEIGCKIGIYNHGGWFGEPENQLAIIDYLKKPNIGMVYNFSHSETQIQRFDQFFPKIMPHLLCINLTGLIDSYPATVVPVGTGNMEARLMEKIYKSGYRGPIGIINENFAKDAKIGLEMNMNGLVHILKEMRDKKALKTYQ</sequence>
<dbReference type="InterPro" id="IPR036237">
    <property type="entry name" value="Xyl_isomerase-like_sf"/>
</dbReference>